<dbReference type="EMBL" id="KE747817">
    <property type="protein sequence ID" value="RMZ68853.1"/>
    <property type="molecule type" value="Genomic_DNA"/>
</dbReference>
<dbReference type="Proteomes" id="UP000265663">
    <property type="component" value="Unassembled WGS sequence"/>
</dbReference>
<reference evidence="2 3" key="1">
    <citation type="journal article" date="2014" name="PLoS ONE">
        <title>De novo Genome Assembly of the Fungal Plant Pathogen Pyrenophora semeniperda.</title>
        <authorList>
            <person name="Soliai M.M."/>
            <person name="Meyer S.E."/>
            <person name="Udall J.A."/>
            <person name="Elzinga D.E."/>
            <person name="Hermansen R.A."/>
            <person name="Bodily P.M."/>
            <person name="Hart A.A."/>
            <person name="Coleman C.E."/>
        </authorList>
    </citation>
    <scope>NUCLEOTIDE SEQUENCE [LARGE SCALE GENOMIC DNA]</scope>
    <source>
        <strain evidence="2 3">CCB06</strain>
        <tissue evidence="2">Mycelium</tissue>
    </source>
</reference>
<name>A0A3M7M2Z8_9PLEO</name>
<evidence type="ECO:0000313" key="2">
    <source>
        <dbReference type="EMBL" id="RMZ68853.1"/>
    </source>
</evidence>
<feature type="region of interest" description="Disordered" evidence="1">
    <location>
        <begin position="1"/>
        <end position="66"/>
    </location>
</feature>
<feature type="compositionally biased region" description="Low complexity" evidence="1">
    <location>
        <begin position="1"/>
        <end position="18"/>
    </location>
</feature>
<dbReference type="AlphaFoldDB" id="A0A3M7M2Z8"/>
<proteinExistence type="predicted"/>
<evidence type="ECO:0000256" key="1">
    <source>
        <dbReference type="SAM" id="MobiDB-lite"/>
    </source>
</evidence>
<feature type="compositionally biased region" description="Acidic residues" evidence="1">
    <location>
        <begin position="55"/>
        <end position="66"/>
    </location>
</feature>
<keyword evidence="3" id="KW-1185">Reference proteome</keyword>
<gene>
    <name evidence="2" type="ORF">GMOD_00002732</name>
</gene>
<organism evidence="2 3">
    <name type="scientific">Pyrenophora seminiperda CCB06</name>
    <dbReference type="NCBI Taxonomy" id="1302712"/>
    <lineage>
        <taxon>Eukaryota</taxon>
        <taxon>Fungi</taxon>
        <taxon>Dikarya</taxon>
        <taxon>Ascomycota</taxon>
        <taxon>Pezizomycotina</taxon>
        <taxon>Dothideomycetes</taxon>
        <taxon>Pleosporomycetidae</taxon>
        <taxon>Pleosporales</taxon>
        <taxon>Pleosporineae</taxon>
        <taxon>Pleosporaceae</taxon>
        <taxon>Pyrenophora</taxon>
    </lineage>
</organism>
<protein>
    <submittedName>
        <fullName evidence="2">Uncharacterized protein</fullName>
    </submittedName>
</protein>
<feature type="region of interest" description="Disordered" evidence="1">
    <location>
        <begin position="104"/>
        <end position="128"/>
    </location>
</feature>
<accession>A0A3M7M2Z8</accession>
<evidence type="ECO:0000313" key="3">
    <source>
        <dbReference type="Proteomes" id="UP000265663"/>
    </source>
</evidence>
<sequence length="128" mass="13512">MSSPSSLSLQQPLRTPSRSPSPSPQPSDAQFDPLDRPSEEDEDSDGSVSRLLRQEDDDDSDSDDDSIFDAEVELKVGVVNASNYSQPYCRAGTSMLYDNGGASGSISQGVPETRSGSGVVPQLATQTG</sequence>
<feature type="compositionally biased region" description="Polar residues" evidence="1">
    <location>
        <begin position="104"/>
        <end position="116"/>
    </location>
</feature>